<keyword evidence="17" id="KW-1185">Reference proteome</keyword>
<dbReference type="PANTHER" id="PTHR42735:SF9">
    <property type="entry name" value="SPHINGOSINE-1-PHOSPHATE LYASE"/>
    <property type="match status" value="1"/>
</dbReference>
<keyword evidence="8" id="KW-0746">Sphingolipid metabolism</keyword>
<dbReference type="GO" id="GO:0008117">
    <property type="term" value="F:sphinganine-1-phosphate aldolase activity"/>
    <property type="evidence" value="ECO:0007669"/>
    <property type="project" value="UniProtKB-EC"/>
</dbReference>
<evidence type="ECO:0000256" key="4">
    <source>
        <dbReference type="ARBA" id="ARBA00004991"/>
    </source>
</evidence>
<evidence type="ECO:0000256" key="6">
    <source>
        <dbReference type="ARBA" id="ARBA00022824"/>
    </source>
</evidence>
<keyword evidence="9" id="KW-1133">Transmembrane helix</keyword>
<keyword evidence="10" id="KW-0443">Lipid metabolism</keyword>
<comment type="cofactor">
    <cofactor evidence="1 14 15">
        <name>pyridoxal 5'-phosphate</name>
        <dbReference type="ChEBI" id="CHEBI:597326"/>
    </cofactor>
</comment>
<dbReference type="GO" id="GO:0030170">
    <property type="term" value="F:pyridoxal phosphate binding"/>
    <property type="evidence" value="ECO:0007669"/>
    <property type="project" value="InterPro"/>
</dbReference>
<dbReference type="Proteomes" id="UP000014155">
    <property type="component" value="Unassembled WGS sequence"/>
</dbReference>
<evidence type="ECO:0000256" key="12">
    <source>
        <dbReference type="ARBA" id="ARBA00023239"/>
    </source>
</evidence>
<dbReference type="InterPro" id="IPR015421">
    <property type="entry name" value="PyrdxlP-dep_Trfase_major"/>
</dbReference>
<evidence type="ECO:0000256" key="14">
    <source>
        <dbReference type="PIRSR" id="PIRSR602129-50"/>
    </source>
</evidence>
<feature type="modified residue" description="N6-(pyridoxal phosphate)lysine" evidence="14">
    <location>
        <position position="242"/>
    </location>
</feature>
<dbReference type="RefSeq" id="WP_004625875.1">
    <property type="nucleotide sequence ID" value="NZ_AORV01000033.1"/>
</dbReference>
<gene>
    <name evidence="16" type="ORF">CTER_2311</name>
</gene>
<dbReference type="GO" id="GO:0016020">
    <property type="term" value="C:membrane"/>
    <property type="evidence" value="ECO:0007669"/>
    <property type="project" value="GOC"/>
</dbReference>
<keyword evidence="6" id="KW-0256">Endoplasmic reticulum</keyword>
<evidence type="ECO:0000256" key="10">
    <source>
        <dbReference type="ARBA" id="ARBA00023098"/>
    </source>
</evidence>
<organism evidence="16 17">
    <name type="scientific">Ruminiclostridium cellobioparum subsp. termitidis CT1112</name>
    <dbReference type="NCBI Taxonomy" id="1195236"/>
    <lineage>
        <taxon>Bacteria</taxon>
        <taxon>Bacillati</taxon>
        <taxon>Bacillota</taxon>
        <taxon>Clostridia</taxon>
        <taxon>Eubacteriales</taxon>
        <taxon>Oscillospiraceae</taxon>
        <taxon>Ruminiclostridium</taxon>
    </lineage>
</organism>
<evidence type="ECO:0000313" key="16">
    <source>
        <dbReference type="EMBL" id="EMS71895.1"/>
    </source>
</evidence>
<comment type="pathway">
    <text evidence="3">Lipid metabolism; sphingolipid metabolism.</text>
</comment>
<reference evidence="16 17" key="1">
    <citation type="journal article" date="2013" name="Genome Announc.">
        <title>Draft Genome Sequence of the Cellulolytic, Mesophilic, Anaerobic Bacterium Clostridium termitidis Strain CT1112 (DSM 5398).</title>
        <authorList>
            <person name="Lal S."/>
            <person name="Ramachandran U."/>
            <person name="Zhang X."/>
            <person name="Munir R."/>
            <person name="Sparling R."/>
            <person name="Levin D.B."/>
        </authorList>
    </citation>
    <scope>NUCLEOTIDE SEQUENCE [LARGE SCALE GENOMIC DNA]</scope>
    <source>
        <strain evidence="16 17">CT1112</strain>
    </source>
</reference>
<dbReference type="Gene3D" id="3.40.640.10">
    <property type="entry name" value="Type I PLP-dependent aspartate aminotransferase-like (Major domain)"/>
    <property type="match status" value="1"/>
</dbReference>
<evidence type="ECO:0000256" key="1">
    <source>
        <dbReference type="ARBA" id="ARBA00001933"/>
    </source>
</evidence>
<protein>
    <submittedName>
        <fullName evidence="16">Glutamate decarboxylase</fullName>
        <ecNumber evidence="16">4.1.2.27</ecNumber>
    </submittedName>
</protein>
<keyword evidence="7 14" id="KW-0663">Pyridoxal phosphate</keyword>
<dbReference type="SUPFAM" id="SSF53383">
    <property type="entry name" value="PLP-dependent transferases"/>
    <property type="match status" value="1"/>
</dbReference>
<dbReference type="GO" id="GO:0006665">
    <property type="term" value="P:sphingolipid metabolic process"/>
    <property type="evidence" value="ECO:0007669"/>
    <property type="project" value="UniProtKB-KW"/>
</dbReference>
<comment type="subcellular location">
    <subcellularLocation>
        <location evidence="2">Endoplasmic reticulum membrane</location>
        <topology evidence="2">Single-pass membrane protein</topology>
    </subcellularLocation>
</comment>
<dbReference type="InterPro" id="IPR050477">
    <property type="entry name" value="GrpII_AminoAcid_Decarb"/>
</dbReference>
<dbReference type="InterPro" id="IPR015422">
    <property type="entry name" value="PyrdxlP-dep_Trfase_small"/>
</dbReference>
<dbReference type="InterPro" id="IPR002129">
    <property type="entry name" value="PyrdxlP-dep_de-COase"/>
</dbReference>
<dbReference type="EMBL" id="AORV01000033">
    <property type="protein sequence ID" value="EMS71895.1"/>
    <property type="molecule type" value="Genomic_DNA"/>
</dbReference>
<evidence type="ECO:0000256" key="8">
    <source>
        <dbReference type="ARBA" id="ARBA00022919"/>
    </source>
</evidence>
<dbReference type="Gene3D" id="3.90.1150.10">
    <property type="entry name" value="Aspartate Aminotransferase, domain 1"/>
    <property type="match status" value="1"/>
</dbReference>
<evidence type="ECO:0000256" key="3">
    <source>
        <dbReference type="ARBA" id="ARBA00004760"/>
    </source>
</evidence>
<dbReference type="Pfam" id="PF00282">
    <property type="entry name" value="Pyridoxal_deC"/>
    <property type="match status" value="1"/>
</dbReference>
<dbReference type="eggNOG" id="COG0076">
    <property type="taxonomic scope" value="Bacteria"/>
</dbReference>
<dbReference type="GO" id="GO:0019752">
    <property type="term" value="P:carboxylic acid metabolic process"/>
    <property type="evidence" value="ECO:0007669"/>
    <property type="project" value="InterPro"/>
</dbReference>
<dbReference type="PATRIC" id="fig|1195236.3.peg.2619"/>
<evidence type="ECO:0000313" key="17">
    <source>
        <dbReference type="Proteomes" id="UP000014155"/>
    </source>
</evidence>
<dbReference type="EC" id="4.1.2.27" evidence="16"/>
<evidence type="ECO:0000256" key="13">
    <source>
        <dbReference type="ARBA" id="ARBA00038302"/>
    </source>
</evidence>
<comment type="caution">
    <text evidence="16">The sequence shown here is derived from an EMBL/GenBank/DDBJ whole genome shotgun (WGS) entry which is preliminary data.</text>
</comment>
<dbReference type="STRING" id="1195236.CTER_2311"/>
<accession>S0FIR1</accession>
<keyword evidence="11" id="KW-0472">Membrane</keyword>
<keyword evidence="12 15" id="KW-0456">Lyase</keyword>
<comment type="similarity">
    <text evidence="13">Belongs to the group II decarboxylase family. Sphingosine-1-phosphate lyase subfamily.</text>
</comment>
<sequence length="440" mass="48061">MLKFPNEGSDLKTIYSNMDELKIKDGNWKEGKTWSLVYYAGEEITKVAQEAYLKFFHANALNPTVFNSLRQFENHILSMTADLFHGGEETAGSLTSGGSESILMAVKTYRDEARALHPEIREPEMILPVSAHASFEKAAHYFGVKAKHIPLTDEYKADLKALEQAITPNTILIVGSAPAYPQGIVDPIAQMGQLALKHGLRFHVDACLGGFILPFIKDIGYRVPDFDFSVPGVSSISADLHKYGFAAKGVSAILYRNSTLRRYQYFAYADWPGGLFVSPSATGTRPGGAIAAAYAVLNYLGRQGYQKLARTVMDITGQLQKGITEIPGLFILGKPEAGVFAFGSDSINIHALADKLEEKGWVIDQQTNPDCLHFMVTPAHENVAESFLKDLKTAAAEVKSNPEASTGNSAALYGMKAALPPGKTEEYLLDSLNKLMGRNE</sequence>
<dbReference type="Gene3D" id="6.10.140.2150">
    <property type="match status" value="1"/>
</dbReference>
<comment type="pathway">
    <text evidence="4">Sphingolipid metabolism.</text>
</comment>
<evidence type="ECO:0000256" key="15">
    <source>
        <dbReference type="RuleBase" id="RU000382"/>
    </source>
</evidence>
<evidence type="ECO:0000256" key="9">
    <source>
        <dbReference type="ARBA" id="ARBA00022989"/>
    </source>
</evidence>
<evidence type="ECO:0000256" key="2">
    <source>
        <dbReference type="ARBA" id="ARBA00004389"/>
    </source>
</evidence>
<dbReference type="AlphaFoldDB" id="S0FIR1"/>
<evidence type="ECO:0000256" key="11">
    <source>
        <dbReference type="ARBA" id="ARBA00023136"/>
    </source>
</evidence>
<keyword evidence="5" id="KW-0812">Transmembrane</keyword>
<evidence type="ECO:0000256" key="7">
    <source>
        <dbReference type="ARBA" id="ARBA00022898"/>
    </source>
</evidence>
<dbReference type="InterPro" id="IPR015424">
    <property type="entry name" value="PyrdxlP-dep_Trfase"/>
</dbReference>
<dbReference type="GO" id="GO:0004058">
    <property type="term" value="F:aromatic-L-amino-acid decarboxylase activity"/>
    <property type="evidence" value="ECO:0007669"/>
    <property type="project" value="UniProtKB-ARBA"/>
</dbReference>
<dbReference type="FunFam" id="3.40.640.10:FF:000020">
    <property type="entry name" value="sphingosine-1-phosphate lyase 1"/>
    <property type="match status" value="1"/>
</dbReference>
<proteinExistence type="inferred from homology"/>
<name>S0FIR1_RUMCE</name>
<dbReference type="PANTHER" id="PTHR42735">
    <property type="match status" value="1"/>
</dbReference>
<evidence type="ECO:0000256" key="5">
    <source>
        <dbReference type="ARBA" id="ARBA00022692"/>
    </source>
</evidence>